<dbReference type="Proteomes" id="UP001222325">
    <property type="component" value="Unassembled WGS sequence"/>
</dbReference>
<dbReference type="Pfam" id="PF20209">
    <property type="entry name" value="DUF6570"/>
    <property type="match status" value="1"/>
</dbReference>
<feature type="region of interest" description="Disordered" evidence="1">
    <location>
        <begin position="52"/>
        <end position="83"/>
    </location>
</feature>
<reference evidence="4" key="1">
    <citation type="submission" date="2023-03" db="EMBL/GenBank/DDBJ databases">
        <title>Massive genome expansion in bonnet fungi (Mycena s.s.) driven by repeated elements and novel gene families across ecological guilds.</title>
        <authorList>
            <consortium name="Lawrence Berkeley National Laboratory"/>
            <person name="Harder C.B."/>
            <person name="Miyauchi S."/>
            <person name="Viragh M."/>
            <person name="Kuo A."/>
            <person name="Thoen E."/>
            <person name="Andreopoulos B."/>
            <person name="Lu D."/>
            <person name="Skrede I."/>
            <person name="Drula E."/>
            <person name="Henrissat B."/>
            <person name="Morin E."/>
            <person name="Kohler A."/>
            <person name="Barry K."/>
            <person name="LaButti K."/>
            <person name="Morin E."/>
            <person name="Salamov A."/>
            <person name="Lipzen A."/>
            <person name="Mereny Z."/>
            <person name="Hegedus B."/>
            <person name="Baldrian P."/>
            <person name="Stursova M."/>
            <person name="Weitz H."/>
            <person name="Taylor A."/>
            <person name="Grigoriev I.V."/>
            <person name="Nagy L.G."/>
            <person name="Martin F."/>
            <person name="Kauserud H."/>
        </authorList>
    </citation>
    <scope>NUCLEOTIDE SEQUENCE</scope>
    <source>
        <strain evidence="4">CBHHK173m</strain>
    </source>
</reference>
<accession>A0AAD6UGF6</accession>
<evidence type="ECO:0000259" key="2">
    <source>
        <dbReference type="Pfam" id="PF14214"/>
    </source>
</evidence>
<evidence type="ECO:0000313" key="5">
    <source>
        <dbReference type="Proteomes" id="UP001222325"/>
    </source>
</evidence>
<evidence type="ECO:0000313" key="4">
    <source>
        <dbReference type="EMBL" id="KAJ7101428.1"/>
    </source>
</evidence>
<comment type="caution">
    <text evidence="4">The sequence shown here is derived from an EMBL/GenBank/DDBJ whole genome shotgun (WGS) entry which is preliminary data.</text>
</comment>
<protein>
    <recommendedName>
        <fullName evidence="6">Helitron helicase-like domain-containing protein</fullName>
    </recommendedName>
</protein>
<dbReference type="AlphaFoldDB" id="A0AAD6UGF6"/>
<dbReference type="InterPro" id="IPR046700">
    <property type="entry name" value="DUF6570"/>
</dbReference>
<feature type="domain" description="DUF6570" evidence="3">
    <location>
        <begin position="208"/>
        <end position="355"/>
    </location>
</feature>
<gene>
    <name evidence="4" type="ORF">B0H15DRAFT_943753</name>
</gene>
<evidence type="ECO:0000259" key="3">
    <source>
        <dbReference type="Pfam" id="PF20209"/>
    </source>
</evidence>
<sequence>MDDVLFTHGMDEILKLVGPIVGRIPTVVKRKRATLLQHLDELDDGTRLRIADAARQTRGTKRKAKSTGRTGVQKRPKISAAPDAHATPAAAEIASVPQAHVEPVVDIVKGPFLEPVSEDVVHDCISRYIDRTGNAALRKHVCMVCARRLFRADLEVTTVEALPHKELLKPSVPHPAHVLTQECLLHPAALVAGDRFACSSCLRKLRVGALPPYALANGMWLGDTPFQLSVLTLPERLLVALYLPAAYVVKLYPKVKGAREWNKDAVNSGMKGNVSTYRLNTAQIAGIAAGNVMPLSSQILAATIGVTFVGAGTTPLKILPDFLRVRRQRVFEALVWLRANNGLYANIEISQDQLRLLPEDAVPDEIVLNAKYSNDIASLEKEQAGYIPADVEDEDEEEALLLRHAPPNGDDVTMQNIGQPSGEHFIEDDVPDALLAIYEPAAFPLLPKPVVVEGAADTAPGDPVAPDEDTEPVPFPLQAMGVVDAHAEAVPDNDLFAHAFANVAEGRVYKDFAIRKSSAFVNEYPRLDDQNQRFDGGPDNPNLMLGAFPVLFPYGQGGIEVGRSIVVPYESHVRWALQYDDAHFRMDLYFIFQAFGVLQKRQVCRSSGIQIKRSSFMANQVAFLKLGARDFIEASHEETRRVPFSNPVIRKLRKTLTSVRTRVQGTDESRISIRSQVWGTNMRFNPLVVWATWNMADCADPMAQVLVGEEIDMDAFLATAGPSRVKRATNIAGDPYAAAEFFHRNVGIILEEVLGIKVGKRGYIERKPGILGVVNAYIGTVEAQARGTLHLHIMFWLDGAPTAEEMRAALQNPEFREKMIRFIKQNIRADIKGTDARSVMAIKKDGNIAYSRPVDPRKPDYERLRHDSESRVARAVQTHKCTVNACLRTKDGRLTCKRRAPWPLSSEDWVEALGEWGPRRVYGRMNAWNPALLQIM</sequence>
<evidence type="ECO:0000256" key="1">
    <source>
        <dbReference type="SAM" id="MobiDB-lite"/>
    </source>
</evidence>
<keyword evidence="5" id="KW-1185">Reference proteome</keyword>
<feature type="domain" description="Helitron helicase-like" evidence="2">
    <location>
        <begin position="572"/>
        <end position="794"/>
    </location>
</feature>
<dbReference type="Pfam" id="PF14214">
    <property type="entry name" value="Helitron_like_N"/>
    <property type="match status" value="1"/>
</dbReference>
<evidence type="ECO:0008006" key="6">
    <source>
        <dbReference type="Google" id="ProtNLM"/>
    </source>
</evidence>
<proteinExistence type="predicted"/>
<feature type="compositionally biased region" description="Basic residues" evidence="1">
    <location>
        <begin position="58"/>
        <end position="77"/>
    </location>
</feature>
<dbReference type="EMBL" id="JARJCN010000004">
    <property type="protein sequence ID" value="KAJ7101428.1"/>
    <property type="molecule type" value="Genomic_DNA"/>
</dbReference>
<name>A0AAD6UGF6_9AGAR</name>
<dbReference type="InterPro" id="IPR025476">
    <property type="entry name" value="Helitron_helicase-like"/>
</dbReference>
<organism evidence="4 5">
    <name type="scientific">Mycena belliarum</name>
    <dbReference type="NCBI Taxonomy" id="1033014"/>
    <lineage>
        <taxon>Eukaryota</taxon>
        <taxon>Fungi</taxon>
        <taxon>Dikarya</taxon>
        <taxon>Basidiomycota</taxon>
        <taxon>Agaricomycotina</taxon>
        <taxon>Agaricomycetes</taxon>
        <taxon>Agaricomycetidae</taxon>
        <taxon>Agaricales</taxon>
        <taxon>Marasmiineae</taxon>
        <taxon>Mycenaceae</taxon>
        <taxon>Mycena</taxon>
    </lineage>
</organism>